<dbReference type="InterPro" id="IPR004821">
    <property type="entry name" value="Cyt_trans-like"/>
</dbReference>
<comment type="function">
    <text evidence="1 11">Catalyzes the reversible adenylation of nicotinate mononucleotide (NaMN) to nicotinic acid adenine dinucleotide (NaAD).</text>
</comment>
<dbReference type="SUPFAM" id="SSF52374">
    <property type="entry name" value="Nucleotidylyl transferase"/>
    <property type="match status" value="1"/>
</dbReference>
<sequence>MKLLMFGGTFNPVHIGHLFIAEEARVSLGYDKVIFVPAYKPAHKQIVSGVLPEDRLNMLSLAIKNNEFFSVDDCEITRRGVSYTLDTIDYLYNRFSPEGKLGLLIGDDLVPGFSTWKKADVLPELVDIVIARRTSESPYKVEWRHRYITNTIIHVSSSDIRNRVAENRAFRYLVPYEVYEYISKKGLYHVDKTSS</sequence>
<dbReference type="Gene3D" id="3.40.50.620">
    <property type="entry name" value="HUPs"/>
    <property type="match status" value="1"/>
</dbReference>
<name>A0ABU9UE00_9SPIR</name>
<dbReference type="GO" id="GO:0004515">
    <property type="term" value="F:nicotinate-nucleotide adenylyltransferase activity"/>
    <property type="evidence" value="ECO:0007669"/>
    <property type="project" value="UniProtKB-EC"/>
</dbReference>
<dbReference type="NCBIfam" id="NF000840">
    <property type="entry name" value="PRK00071.1-3"/>
    <property type="match status" value="1"/>
</dbReference>
<comment type="pathway">
    <text evidence="2 11">Cofactor biosynthesis; NAD(+) biosynthesis; deamido-NAD(+) from nicotinate D-ribonucleotide: step 1/1.</text>
</comment>
<keyword evidence="8 11" id="KW-0067">ATP-binding</keyword>
<keyword evidence="6 11" id="KW-0548">Nucleotidyltransferase</keyword>
<feature type="domain" description="Cytidyltransferase-like" evidence="12">
    <location>
        <begin position="5"/>
        <end position="163"/>
    </location>
</feature>
<keyword evidence="5 11" id="KW-0808">Transferase</keyword>
<comment type="catalytic activity">
    <reaction evidence="10 11">
        <text>nicotinate beta-D-ribonucleotide + ATP + H(+) = deamido-NAD(+) + diphosphate</text>
        <dbReference type="Rhea" id="RHEA:22860"/>
        <dbReference type="ChEBI" id="CHEBI:15378"/>
        <dbReference type="ChEBI" id="CHEBI:30616"/>
        <dbReference type="ChEBI" id="CHEBI:33019"/>
        <dbReference type="ChEBI" id="CHEBI:57502"/>
        <dbReference type="ChEBI" id="CHEBI:58437"/>
        <dbReference type="EC" id="2.7.7.18"/>
    </reaction>
</comment>
<dbReference type="PANTHER" id="PTHR39321:SF3">
    <property type="entry name" value="PHOSPHOPANTETHEINE ADENYLYLTRANSFERASE"/>
    <property type="match status" value="1"/>
</dbReference>
<evidence type="ECO:0000256" key="8">
    <source>
        <dbReference type="ARBA" id="ARBA00022840"/>
    </source>
</evidence>
<dbReference type="RefSeq" id="WP_420070360.1">
    <property type="nucleotide sequence ID" value="NZ_JBCHKQ010000007.1"/>
</dbReference>
<accession>A0ABU9UE00</accession>
<dbReference type="HAMAP" id="MF_00244">
    <property type="entry name" value="NaMN_adenylyltr"/>
    <property type="match status" value="1"/>
</dbReference>
<dbReference type="InterPro" id="IPR014729">
    <property type="entry name" value="Rossmann-like_a/b/a_fold"/>
</dbReference>
<evidence type="ECO:0000259" key="12">
    <source>
        <dbReference type="Pfam" id="PF01467"/>
    </source>
</evidence>
<evidence type="ECO:0000256" key="2">
    <source>
        <dbReference type="ARBA" id="ARBA00005019"/>
    </source>
</evidence>
<evidence type="ECO:0000256" key="4">
    <source>
        <dbReference type="ARBA" id="ARBA00022642"/>
    </source>
</evidence>
<evidence type="ECO:0000256" key="6">
    <source>
        <dbReference type="ARBA" id="ARBA00022695"/>
    </source>
</evidence>
<gene>
    <name evidence="11 13" type="primary">nadD</name>
    <name evidence="13" type="ORF">WKV44_10185</name>
</gene>
<evidence type="ECO:0000256" key="11">
    <source>
        <dbReference type="HAMAP-Rule" id="MF_00244"/>
    </source>
</evidence>
<dbReference type="NCBIfam" id="TIGR00125">
    <property type="entry name" value="cyt_tran_rel"/>
    <property type="match status" value="1"/>
</dbReference>
<evidence type="ECO:0000256" key="7">
    <source>
        <dbReference type="ARBA" id="ARBA00022741"/>
    </source>
</evidence>
<evidence type="ECO:0000256" key="10">
    <source>
        <dbReference type="ARBA" id="ARBA00048721"/>
    </source>
</evidence>
<evidence type="ECO:0000256" key="5">
    <source>
        <dbReference type="ARBA" id="ARBA00022679"/>
    </source>
</evidence>
<keyword evidence="7 11" id="KW-0547">Nucleotide-binding</keyword>
<comment type="similarity">
    <text evidence="3 11">Belongs to the NadD family.</text>
</comment>
<keyword evidence="9 11" id="KW-0520">NAD</keyword>
<evidence type="ECO:0000313" key="14">
    <source>
        <dbReference type="Proteomes" id="UP001466331"/>
    </source>
</evidence>
<reference evidence="13 14" key="1">
    <citation type="submission" date="2024-03" db="EMBL/GenBank/DDBJ databases">
        <title>Ignisphaera cupida sp. nov., a hyperthermophilic hydrolytic archaeon from a hot spring of Kamchatka, and proposal of Ignisphaeraceae fam. nov.</title>
        <authorList>
            <person name="Podosokorskaya O.A."/>
            <person name="Elcheninov A.G."/>
            <person name="Maltseva A.I."/>
            <person name="Zayulina K.S."/>
            <person name="Novikov A."/>
            <person name="Merkel A.Y."/>
        </authorList>
    </citation>
    <scope>NUCLEOTIDE SEQUENCE [LARGE SCALE GENOMIC DNA]</scope>
    <source>
        <strain evidence="13 14">38H-sp</strain>
    </source>
</reference>
<comment type="caution">
    <text evidence="13">The sequence shown here is derived from an EMBL/GenBank/DDBJ whole genome shotgun (WGS) entry which is preliminary data.</text>
</comment>
<dbReference type="NCBIfam" id="TIGR00482">
    <property type="entry name" value="nicotinate (nicotinamide) nucleotide adenylyltransferase"/>
    <property type="match status" value="1"/>
</dbReference>
<dbReference type="CDD" id="cd02165">
    <property type="entry name" value="NMNAT"/>
    <property type="match status" value="1"/>
</dbReference>
<evidence type="ECO:0000256" key="9">
    <source>
        <dbReference type="ARBA" id="ARBA00023027"/>
    </source>
</evidence>
<dbReference type="Pfam" id="PF01467">
    <property type="entry name" value="CTP_transf_like"/>
    <property type="match status" value="1"/>
</dbReference>
<organism evidence="13 14">
    <name type="scientific">Rarispira pelagica</name>
    <dbReference type="NCBI Taxonomy" id="3141764"/>
    <lineage>
        <taxon>Bacteria</taxon>
        <taxon>Pseudomonadati</taxon>
        <taxon>Spirochaetota</taxon>
        <taxon>Spirochaetia</taxon>
        <taxon>Winmispirales</taxon>
        <taxon>Winmispiraceae</taxon>
        <taxon>Rarispira</taxon>
    </lineage>
</organism>
<keyword evidence="4 11" id="KW-0662">Pyridine nucleotide biosynthesis</keyword>
<proteinExistence type="inferred from homology"/>
<dbReference type="Proteomes" id="UP001466331">
    <property type="component" value="Unassembled WGS sequence"/>
</dbReference>
<keyword evidence="14" id="KW-1185">Reference proteome</keyword>
<protein>
    <recommendedName>
        <fullName evidence="11">Probable nicotinate-nucleotide adenylyltransferase</fullName>
        <ecNumber evidence="11">2.7.7.18</ecNumber>
    </recommendedName>
    <alternativeName>
        <fullName evidence="11">Deamido-NAD(+) diphosphorylase</fullName>
    </alternativeName>
    <alternativeName>
        <fullName evidence="11">Deamido-NAD(+) pyrophosphorylase</fullName>
    </alternativeName>
    <alternativeName>
        <fullName evidence="11">Nicotinate mononucleotide adenylyltransferase</fullName>
        <shortName evidence="11">NaMN adenylyltransferase</shortName>
    </alternativeName>
</protein>
<evidence type="ECO:0000256" key="1">
    <source>
        <dbReference type="ARBA" id="ARBA00002324"/>
    </source>
</evidence>
<dbReference type="InterPro" id="IPR005248">
    <property type="entry name" value="NadD/NMNAT"/>
</dbReference>
<dbReference type="EMBL" id="JBCHKQ010000007">
    <property type="protein sequence ID" value="MEM5948908.1"/>
    <property type="molecule type" value="Genomic_DNA"/>
</dbReference>
<dbReference type="PANTHER" id="PTHR39321">
    <property type="entry name" value="NICOTINATE-NUCLEOTIDE ADENYLYLTRANSFERASE-RELATED"/>
    <property type="match status" value="1"/>
</dbReference>
<dbReference type="EC" id="2.7.7.18" evidence="11"/>
<evidence type="ECO:0000256" key="3">
    <source>
        <dbReference type="ARBA" id="ARBA00009014"/>
    </source>
</evidence>
<evidence type="ECO:0000313" key="13">
    <source>
        <dbReference type="EMBL" id="MEM5948908.1"/>
    </source>
</evidence>